<dbReference type="Proteomes" id="UP000230505">
    <property type="component" value="Unassembled WGS sequence"/>
</dbReference>
<gene>
    <name evidence="1" type="ORF">COZ78_01120</name>
</gene>
<sequence>QSLGVGYHLIGENEWLTIAENILQVASNNLATSTALKLTNDNIINNLTGEIGEWTNQNVPAAGLPVTPAADGWFEYNEVVDFKGLNIAPDYYLTDATNQIGKIYVGSAPGLKGFVRGQGGIYGLDLSHTPSEKSAEIGFRCAK</sequence>
<proteinExistence type="predicted"/>
<protein>
    <submittedName>
        <fullName evidence="1">Uncharacterized protein</fullName>
    </submittedName>
</protein>
<organism evidence="1 2">
    <name type="scientific">bacterium (Candidatus Gribaldobacteria) CG_4_8_14_3_um_filter_42_11</name>
    <dbReference type="NCBI Taxonomy" id="2014267"/>
    <lineage>
        <taxon>Bacteria</taxon>
        <taxon>Candidatus Gribaldobacteria</taxon>
    </lineage>
</organism>
<dbReference type="EMBL" id="PFHV01000031">
    <property type="protein sequence ID" value="PIX03287.1"/>
    <property type="molecule type" value="Genomic_DNA"/>
</dbReference>
<accession>A0A2M7IYN0</accession>
<name>A0A2M7IYN0_9BACT</name>
<dbReference type="AlphaFoldDB" id="A0A2M7IYN0"/>
<comment type="caution">
    <text evidence="1">The sequence shown here is derived from an EMBL/GenBank/DDBJ whole genome shotgun (WGS) entry which is preliminary data.</text>
</comment>
<evidence type="ECO:0000313" key="1">
    <source>
        <dbReference type="EMBL" id="PIX03287.1"/>
    </source>
</evidence>
<reference evidence="2" key="1">
    <citation type="submission" date="2017-09" db="EMBL/GenBank/DDBJ databases">
        <title>Depth-based differentiation of microbial function through sediment-hosted aquifers and enrichment of novel symbionts in the deep terrestrial subsurface.</title>
        <authorList>
            <person name="Probst A.J."/>
            <person name="Ladd B."/>
            <person name="Jarett J.K."/>
            <person name="Geller-Mcgrath D.E."/>
            <person name="Sieber C.M.K."/>
            <person name="Emerson J.B."/>
            <person name="Anantharaman K."/>
            <person name="Thomas B.C."/>
            <person name="Malmstrom R."/>
            <person name="Stieglmeier M."/>
            <person name="Klingl A."/>
            <person name="Woyke T."/>
            <person name="Ryan C.M."/>
            <person name="Banfield J.F."/>
        </authorList>
    </citation>
    <scope>NUCLEOTIDE SEQUENCE [LARGE SCALE GENOMIC DNA]</scope>
</reference>
<feature type="non-terminal residue" evidence="1">
    <location>
        <position position="1"/>
    </location>
</feature>
<evidence type="ECO:0000313" key="2">
    <source>
        <dbReference type="Proteomes" id="UP000230505"/>
    </source>
</evidence>